<dbReference type="InterPro" id="IPR038765">
    <property type="entry name" value="Papain-like_cys_pep_sf"/>
</dbReference>
<evidence type="ECO:0000256" key="2">
    <source>
        <dbReference type="ARBA" id="ARBA00022670"/>
    </source>
</evidence>
<keyword evidence="2" id="KW-0645">Protease</keyword>
<organism evidence="7 8">
    <name type="scientific">Poritiphilus flavus</name>
    <dbReference type="NCBI Taxonomy" id="2697053"/>
    <lineage>
        <taxon>Bacteria</taxon>
        <taxon>Pseudomonadati</taxon>
        <taxon>Bacteroidota</taxon>
        <taxon>Flavobacteriia</taxon>
        <taxon>Flavobacteriales</taxon>
        <taxon>Flavobacteriaceae</taxon>
        <taxon>Poritiphilus</taxon>
    </lineage>
</organism>
<dbReference type="SUPFAM" id="SSF54001">
    <property type="entry name" value="Cysteine proteinases"/>
    <property type="match status" value="1"/>
</dbReference>
<dbReference type="AlphaFoldDB" id="A0A6L9EEF5"/>
<evidence type="ECO:0000259" key="5">
    <source>
        <dbReference type="Pfam" id="PF00877"/>
    </source>
</evidence>
<dbReference type="EMBL" id="WXYO01000006">
    <property type="protein sequence ID" value="NAS13031.1"/>
    <property type="molecule type" value="Genomic_DNA"/>
</dbReference>
<keyword evidence="3" id="KW-0378">Hydrolase</keyword>
<dbReference type="RefSeq" id="WP_161436075.1">
    <property type="nucleotide sequence ID" value="NZ_WXYO01000006.1"/>
</dbReference>
<dbReference type="GO" id="GO:0006508">
    <property type="term" value="P:proteolysis"/>
    <property type="evidence" value="ECO:0007669"/>
    <property type="project" value="UniProtKB-KW"/>
</dbReference>
<evidence type="ECO:0000259" key="6">
    <source>
        <dbReference type="Pfam" id="PF12913"/>
    </source>
</evidence>
<keyword evidence="8" id="KW-1185">Reference proteome</keyword>
<keyword evidence="4" id="KW-0788">Thiol protease</keyword>
<accession>A0A6L9EEF5</accession>
<dbReference type="GO" id="GO:0008234">
    <property type="term" value="F:cysteine-type peptidase activity"/>
    <property type="evidence" value="ECO:0007669"/>
    <property type="project" value="UniProtKB-KW"/>
</dbReference>
<dbReference type="PROSITE" id="PS51257">
    <property type="entry name" value="PROKAR_LIPOPROTEIN"/>
    <property type="match status" value="1"/>
</dbReference>
<evidence type="ECO:0008006" key="9">
    <source>
        <dbReference type="Google" id="ProtNLM"/>
    </source>
</evidence>
<sequence length="462" mass="53087">MRLFWFLFLCCIGGILGCKDVKMEEGSTRIDTYSYDQLDYPNGDFQIPEALQAEYRQKFFIPWTLSPGEILDSLTTFPGKDLSYLDKYLDDDEWYGENKKNHKKWQREEVVQNIDRNSFPNFLKRAITITHTDLRRIPTIRPGFDVYSNAGEGYPFDYFQETALWANTPVLIAHISIDRQWCYVISPFYKGWVAMRDVAIVDDDFAEQWTTAMFCQPLSDGLNLKSPLSNYAINAKMGMFMPYEEIPDKPDMISVYFANADENQKARILKAAVAKNKVAFDNLEFNGGKLRQLISNLIGRPYGWGGNLENRDCSSLIRDLFGTYRVWLPRDSRDQLKIGRKYDFPDTAEEKIKLIKEKGVPFLTILRKKGHNMLYVGDAPNGEPLILHAIWGLKTSYSDEQLATFLKRYPIEGIHQDKDGKLIGRHIIGEAVITSVTAGSGIEDVIEPVIDEIYAMTNLFED</sequence>
<dbReference type="Proteomes" id="UP000475249">
    <property type="component" value="Unassembled WGS sequence"/>
</dbReference>
<evidence type="ECO:0000313" key="8">
    <source>
        <dbReference type="Proteomes" id="UP000475249"/>
    </source>
</evidence>
<feature type="domain" description="NlpC/P60" evidence="5">
    <location>
        <begin position="299"/>
        <end position="376"/>
    </location>
</feature>
<evidence type="ECO:0000256" key="1">
    <source>
        <dbReference type="ARBA" id="ARBA00007074"/>
    </source>
</evidence>
<gene>
    <name evidence="7" type="ORF">GTQ38_13530</name>
</gene>
<dbReference type="InterPro" id="IPR039439">
    <property type="entry name" value="SH3b1_dom"/>
</dbReference>
<dbReference type="Pfam" id="PF12913">
    <property type="entry name" value="SH3_6"/>
    <property type="match status" value="1"/>
</dbReference>
<comment type="similarity">
    <text evidence="1">Belongs to the peptidase C40 family.</text>
</comment>
<feature type="domain" description="SH3b1" evidence="6">
    <location>
        <begin position="143"/>
        <end position="193"/>
    </location>
</feature>
<proteinExistence type="inferred from homology"/>
<evidence type="ECO:0000256" key="4">
    <source>
        <dbReference type="ARBA" id="ARBA00022807"/>
    </source>
</evidence>
<evidence type="ECO:0000313" key="7">
    <source>
        <dbReference type="EMBL" id="NAS13031.1"/>
    </source>
</evidence>
<dbReference type="InterPro" id="IPR000064">
    <property type="entry name" value="NLP_P60_dom"/>
</dbReference>
<dbReference type="Gene3D" id="3.90.1720.10">
    <property type="entry name" value="endopeptidase domain like (from Nostoc punctiforme)"/>
    <property type="match status" value="1"/>
</dbReference>
<comment type="caution">
    <text evidence="7">The sequence shown here is derived from an EMBL/GenBank/DDBJ whole genome shotgun (WGS) entry which is preliminary data.</text>
</comment>
<evidence type="ECO:0000256" key="3">
    <source>
        <dbReference type="ARBA" id="ARBA00022801"/>
    </source>
</evidence>
<protein>
    <recommendedName>
        <fullName evidence="9">Glycoside hydrolase</fullName>
    </recommendedName>
</protein>
<name>A0A6L9EEF5_9FLAO</name>
<dbReference type="Pfam" id="PF00877">
    <property type="entry name" value="NLPC_P60"/>
    <property type="match status" value="1"/>
</dbReference>
<reference evidence="7 8" key="1">
    <citation type="submission" date="2020-01" db="EMBL/GenBank/DDBJ databases">
        <title>Bacteria diversity of Porities sp.</title>
        <authorList>
            <person name="Wang G."/>
        </authorList>
    </citation>
    <scope>NUCLEOTIDE SEQUENCE [LARGE SCALE GENOMIC DNA]</scope>
    <source>
        <strain evidence="7 8">R33</strain>
    </source>
</reference>